<feature type="compositionally biased region" description="Low complexity" evidence="1">
    <location>
        <begin position="32"/>
        <end position="51"/>
    </location>
</feature>
<protein>
    <recommendedName>
        <fullName evidence="2">DUF6199 domain-containing protein</fullName>
    </recommendedName>
</protein>
<organism evidence="3 4">
    <name type="scientific">Haloarcula sebkhae</name>
    <dbReference type="NCBI Taxonomy" id="932660"/>
    <lineage>
        <taxon>Archaea</taxon>
        <taxon>Methanobacteriati</taxon>
        <taxon>Methanobacteriota</taxon>
        <taxon>Stenosarchaea group</taxon>
        <taxon>Halobacteria</taxon>
        <taxon>Halobacteriales</taxon>
        <taxon>Haloarculaceae</taxon>
        <taxon>Haloarcula</taxon>
    </lineage>
</organism>
<evidence type="ECO:0000313" key="4">
    <source>
        <dbReference type="Proteomes" id="UP000614221"/>
    </source>
</evidence>
<sequence>MPLVALLGIAALIAVSGVAAGFSNAVPDETHSGSTTHSHATTTEAATPQPACSVQDERPEPPDTDSEYHYLDGLGATSTTNWTTGETLRIGADGDCSLGVRANDTATLTATTVNTSQGTVTGVVDVGRGGAFRVVERPDGNTTASVSIRNVGRENNDRVDIVSTNESGAVVTSERVTAPTGRFFVVEIQWYPNGTAQVALWDTDRQRQQRMTRTVSTKAENTSWQVQLDGRAYLDEIAVGSHDTEPTATEEAGTGEADLEDSEQSAASPVQSTASAAQSDETGTPETFSYNVGPEDGESEDSQSGLFLGPLIAIGGALMYRYAYGVTKFNEQLDAIGSTTRSGDVEPADWNVMLTKLVGTAGSIFGLIWFLTTVLGG</sequence>
<evidence type="ECO:0000256" key="1">
    <source>
        <dbReference type="SAM" id="MobiDB-lite"/>
    </source>
</evidence>
<dbReference type="EMBL" id="BMPD01000001">
    <property type="protein sequence ID" value="GGK57211.1"/>
    <property type="molecule type" value="Genomic_DNA"/>
</dbReference>
<name>A0A830EM10_9EURY</name>
<evidence type="ECO:0000259" key="2">
    <source>
        <dbReference type="Pfam" id="PF19701"/>
    </source>
</evidence>
<reference evidence="3" key="1">
    <citation type="journal article" date="2014" name="Int. J. Syst. Evol. Microbiol.">
        <title>Complete genome sequence of Corynebacterium casei LMG S-19264T (=DSM 44701T), isolated from a smear-ripened cheese.</title>
        <authorList>
            <consortium name="US DOE Joint Genome Institute (JGI-PGF)"/>
            <person name="Walter F."/>
            <person name="Albersmeier A."/>
            <person name="Kalinowski J."/>
            <person name="Ruckert C."/>
        </authorList>
    </citation>
    <scope>NUCLEOTIDE SEQUENCE</scope>
    <source>
        <strain evidence="3">JCM 19018</strain>
    </source>
</reference>
<reference evidence="3" key="2">
    <citation type="submission" date="2020-09" db="EMBL/GenBank/DDBJ databases">
        <authorList>
            <person name="Sun Q."/>
            <person name="Ohkuma M."/>
        </authorList>
    </citation>
    <scope>NUCLEOTIDE SEQUENCE</scope>
    <source>
        <strain evidence="3">JCM 19018</strain>
    </source>
</reference>
<dbReference type="Proteomes" id="UP000614221">
    <property type="component" value="Unassembled WGS sequence"/>
</dbReference>
<dbReference type="OrthoDB" id="242600at2157"/>
<dbReference type="InterPro" id="IPR045679">
    <property type="entry name" value="DUF6199"/>
</dbReference>
<feature type="domain" description="DUF6199" evidence="2">
    <location>
        <begin position="309"/>
        <end position="372"/>
    </location>
</feature>
<gene>
    <name evidence="3" type="ORF">GCM10009067_07130</name>
</gene>
<proteinExistence type="predicted"/>
<feature type="region of interest" description="Disordered" evidence="1">
    <location>
        <begin position="29"/>
        <end position="64"/>
    </location>
</feature>
<dbReference type="AlphaFoldDB" id="A0A830EM10"/>
<dbReference type="RefSeq" id="WP_188975417.1">
    <property type="nucleotide sequence ID" value="NZ_BMPD01000001.1"/>
</dbReference>
<accession>A0A830EM10</accession>
<feature type="compositionally biased region" description="Low complexity" evidence="1">
    <location>
        <begin position="246"/>
        <end position="256"/>
    </location>
</feature>
<feature type="compositionally biased region" description="Basic and acidic residues" evidence="1">
    <location>
        <begin position="55"/>
        <end position="64"/>
    </location>
</feature>
<dbReference type="Pfam" id="PF19701">
    <property type="entry name" value="DUF6199"/>
    <property type="match status" value="1"/>
</dbReference>
<comment type="caution">
    <text evidence="3">The sequence shown here is derived from an EMBL/GenBank/DDBJ whole genome shotgun (WGS) entry which is preliminary data.</text>
</comment>
<evidence type="ECO:0000313" key="3">
    <source>
        <dbReference type="EMBL" id="GGK57211.1"/>
    </source>
</evidence>
<feature type="compositionally biased region" description="Polar residues" evidence="1">
    <location>
        <begin position="264"/>
        <end position="290"/>
    </location>
</feature>
<feature type="region of interest" description="Disordered" evidence="1">
    <location>
        <begin position="240"/>
        <end position="303"/>
    </location>
</feature>